<dbReference type="Proteomes" id="UP001359886">
    <property type="component" value="Unassembled WGS sequence"/>
</dbReference>
<dbReference type="SUPFAM" id="SSF46689">
    <property type="entry name" value="Homeodomain-like"/>
    <property type="match status" value="1"/>
</dbReference>
<dbReference type="GO" id="GO:0003700">
    <property type="term" value="F:DNA-binding transcription factor activity"/>
    <property type="evidence" value="ECO:0007669"/>
    <property type="project" value="TreeGrafter"/>
</dbReference>
<keyword evidence="8" id="KW-1185">Reference proteome</keyword>
<protein>
    <submittedName>
        <fullName evidence="7">TetR/AcrR family transcriptional regulator</fullName>
    </submittedName>
</protein>
<dbReference type="GO" id="GO:0000976">
    <property type="term" value="F:transcription cis-regulatory region binding"/>
    <property type="evidence" value="ECO:0007669"/>
    <property type="project" value="TreeGrafter"/>
</dbReference>
<feature type="DNA-binding region" description="H-T-H motif" evidence="4">
    <location>
        <begin position="46"/>
        <end position="65"/>
    </location>
</feature>
<evidence type="ECO:0000259" key="6">
    <source>
        <dbReference type="PROSITE" id="PS50977"/>
    </source>
</evidence>
<dbReference type="InterPro" id="IPR050109">
    <property type="entry name" value="HTH-type_TetR-like_transc_reg"/>
</dbReference>
<feature type="compositionally biased region" description="Basic residues" evidence="5">
    <location>
        <begin position="1"/>
        <end position="16"/>
    </location>
</feature>
<evidence type="ECO:0000256" key="3">
    <source>
        <dbReference type="ARBA" id="ARBA00023163"/>
    </source>
</evidence>
<dbReference type="Gene3D" id="1.10.357.10">
    <property type="entry name" value="Tetracycline Repressor, domain 2"/>
    <property type="match status" value="1"/>
</dbReference>
<feature type="domain" description="HTH tetR-type" evidence="6">
    <location>
        <begin position="23"/>
        <end position="83"/>
    </location>
</feature>
<dbReference type="InterPro" id="IPR009057">
    <property type="entry name" value="Homeodomain-like_sf"/>
</dbReference>
<dbReference type="PRINTS" id="PR00455">
    <property type="entry name" value="HTHTETR"/>
</dbReference>
<sequence>MPRKKTGLSKVVTRKRPTQERSRDTVDKLLNVTEQLLEDPGLDRLTTVLIAKKAGLSVGTLYEYFPNKQSVLFALASRWIDKMENLMADNDVSQREYSSWAEWYESYARSMLELYQQDKGLVRYYDMLVSVLELRELDLKLDAMVEQYLTRSLRHFFPDLLPEDVEIMNRMIITNMHNVLRWAVNMPEPQRSRMLGNLHFLIQSLILKNAC</sequence>
<dbReference type="AlphaFoldDB" id="A0AAW9RGN7"/>
<keyword evidence="3" id="KW-0804">Transcription</keyword>
<dbReference type="PROSITE" id="PS01081">
    <property type="entry name" value="HTH_TETR_1"/>
    <property type="match status" value="1"/>
</dbReference>
<feature type="region of interest" description="Disordered" evidence="5">
    <location>
        <begin position="1"/>
        <end position="22"/>
    </location>
</feature>
<organism evidence="7 8">
    <name type="scientific">Elongatibacter sediminis</name>
    <dbReference type="NCBI Taxonomy" id="3119006"/>
    <lineage>
        <taxon>Bacteria</taxon>
        <taxon>Pseudomonadati</taxon>
        <taxon>Pseudomonadota</taxon>
        <taxon>Gammaproteobacteria</taxon>
        <taxon>Chromatiales</taxon>
        <taxon>Wenzhouxiangellaceae</taxon>
        <taxon>Elongatibacter</taxon>
    </lineage>
</organism>
<evidence type="ECO:0000313" key="8">
    <source>
        <dbReference type="Proteomes" id="UP001359886"/>
    </source>
</evidence>
<dbReference type="PANTHER" id="PTHR30055:SF234">
    <property type="entry name" value="HTH-TYPE TRANSCRIPTIONAL REGULATOR BETI"/>
    <property type="match status" value="1"/>
</dbReference>
<dbReference type="InterPro" id="IPR041669">
    <property type="entry name" value="TetR_C_15"/>
</dbReference>
<dbReference type="PROSITE" id="PS50977">
    <property type="entry name" value="HTH_TETR_2"/>
    <property type="match status" value="1"/>
</dbReference>
<proteinExistence type="predicted"/>
<dbReference type="InterPro" id="IPR023772">
    <property type="entry name" value="DNA-bd_HTH_TetR-type_CS"/>
</dbReference>
<evidence type="ECO:0000256" key="1">
    <source>
        <dbReference type="ARBA" id="ARBA00023015"/>
    </source>
</evidence>
<accession>A0AAW9RGN7</accession>
<comment type="caution">
    <text evidence="7">The sequence shown here is derived from an EMBL/GenBank/DDBJ whole genome shotgun (WGS) entry which is preliminary data.</text>
</comment>
<dbReference type="PANTHER" id="PTHR30055">
    <property type="entry name" value="HTH-TYPE TRANSCRIPTIONAL REGULATOR RUTR"/>
    <property type="match status" value="1"/>
</dbReference>
<dbReference type="Pfam" id="PF00440">
    <property type="entry name" value="TetR_N"/>
    <property type="match status" value="1"/>
</dbReference>
<keyword evidence="1" id="KW-0805">Transcription regulation</keyword>
<reference evidence="7 8" key="1">
    <citation type="submission" date="2024-02" db="EMBL/GenBank/DDBJ databases">
        <title>A novel Wenzhouxiangellaceae bacterium, isolated from coastal sediments.</title>
        <authorList>
            <person name="Du Z.-J."/>
            <person name="Ye Y.-Q."/>
            <person name="Zhang X.-Y."/>
        </authorList>
    </citation>
    <scope>NUCLEOTIDE SEQUENCE [LARGE SCALE GENOMIC DNA]</scope>
    <source>
        <strain evidence="7 8">CH-27</strain>
    </source>
</reference>
<evidence type="ECO:0000256" key="2">
    <source>
        <dbReference type="ARBA" id="ARBA00023125"/>
    </source>
</evidence>
<name>A0AAW9RGN7_9GAMM</name>
<evidence type="ECO:0000256" key="5">
    <source>
        <dbReference type="SAM" id="MobiDB-lite"/>
    </source>
</evidence>
<gene>
    <name evidence="7" type="ORF">V3330_06200</name>
</gene>
<dbReference type="InterPro" id="IPR001647">
    <property type="entry name" value="HTH_TetR"/>
</dbReference>
<evidence type="ECO:0000313" key="7">
    <source>
        <dbReference type="EMBL" id="MEJ8567213.1"/>
    </source>
</evidence>
<dbReference type="EMBL" id="JAZHOG010000003">
    <property type="protein sequence ID" value="MEJ8567213.1"/>
    <property type="molecule type" value="Genomic_DNA"/>
</dbReference>
<keyword evidence="2 4" id="KW-0238">DNA-binding</keyword>
<evidence type="ECO:0000256" key="4">
    <source>
        <dbReference type="PROSITE-ProRule" id="PRU00335"/>
    </source>
</evidence>
<dbReference type="Pfam" id="PF17918">
    <property type="entry name" value="TetR_C_15"/>
    <property type="match status" value="1"/>
</dbReference>